<name>X1US36_9ZZZZ</name>
<dbReference type="EMBL" id="BARW01038077">
    <property type="protein sequence ID" value="GAJ20284.1"/>
    <property type="molecule type" value="Genomic_DNA"/>
</dbReference>
<keyword evidence="1" id="KW-0472">Membrane</keyword>
<dbReference type="AlphaFoldDB" id="X1US36"/>
<sequence length="79" mass="8843">MSGVIGGTAIYLVRVITIATKGLLVGNILTTGILFLVGSLSVIMPPYLWWITEREKKRYQELHSLMETWGNNGEYDGKE</sequence>
<protein>
    <submittedName>
        <fullName evidence="2">Uncharacterized protein</fullName>
    </submittedName>
</protein>
<accession>X1US36</accession>
<keyword evidence="1" id="KW-1133">Transmembrane helix</keyword>
<keyword evidence="1" id="KW-0812">Transmembrane</keyword>
<proteinExistence type="predicted"/>
<comment type="caution">
    <text evidence="2">The sequence shown here is derived from an EMBL/GenBank/DDBJ whole genome shotgun (WGS) entry which is preliminary data.</text>
</comment>
<feature type="transmembrane region" description="Helical" evidence="1">
    <location>
        <begin position="28"/>
        <end position="50"/>
    </location>
</feature>
<evidence type="ECO:0000313" key="2">
    <source>
        <dbReference type="EMBL" id="GAJ20284.1"/>
    </source>
</evidence>
<organism evidence="2">
    <name type="scientific">marine sediment metagenome</name>
    <dbReference type="NCBI Taxonomy" id="412755"/>
    <lineage>
        <taxon>unclassified sequences</taxon>
        <taxon>metagenomes</taxon>
        <taxon>ecological metagenomes</taxon>
    </lineage>
</organism>
<gene>
    <name evidence="2" type="ORF">S12H4_58572</name>
</gene>
<reference evidence="2" key="1">
    <citation type="journal article" date="2014" name="Front. Microbiol.">
        <title>High frequency of phylogenetically diverse reductive dehalogenase-homologous genes in deep subseafloor sedimentary metagenomes.</title>
        <authorList>
            <person name="Kawai M."/>
            <person name="Futagami T."/>
            <person name="Toyoda A."/>
            <person name="Takaki Y."/>
            <person name="Nishi S."/>
            <person name="Hori S."/>
            <person name="Arai W."/>
            <person name="Tsubouchi T."/>
            <person name="Morono Y."/>
            <person name="Uchiyama I."/>
            <person name="Ito T."/>
            <person name="Fujiyama A."/>
            <person name="Inagaki F."/>
            <person name="Takami H."/>
        </authorList>
    </citation>
    <scope>NUCLEOTIDE SEQUENCE</scope>
    <source>
        <strain evidence="2">Expedition CK06-06</strain>
    </source>
</reference>
<evidence type="ECO:0000256" key="1">
    <source>
        <dbReference type="SAM" id="Phobius"/>
    </source>
</evidence>